<gene>
    <name evidence="2" type="ORF">BQ4739_LOCUS15177</name>
</gene>
<dbReference type="EMBL" id="FNXT01001221">
    <property type="protein sequence ID" value="SZX74859.1"/>
    <property type="molecule type" value="Genomic_DNA"/>
</dbReference>
<organism evidence="2 3">
    <name type="scientific">Tetradesmus obliquus</name>
    <name type="common">Green alga</name>
    <name type="synonym">Acutodesmus obliquus</name>
    <dbReference type="NCBI Taxonomy" id="3088"/>
    <lineage>
        <taxon>Eukaryota</taxon>
        <taxon>Viridiplantae</taxon>
        <taxon>Chlorophyta</taxon>
        <taxon>core chlorophytes</taxon>
        <taxon>Chlorophyceae</taxon>
        <taxon>CS clade</taxon>
        <taxon>Sphaeropleales</taxon>
        <taxon>Scenedesmaceae</taxon>
        <taxon>Tetradesmus</taxon>
    </lineage>
</organism>
<keyword evidence="3" id="KW-1185">Reference proteome</keyword>
<dbReference type="AlphaFoldDB" id="A0A383WCQ2"/>
<dbReference type="Proteomes" id="UP000256970">
    <property type="component" value="Unassembled WGS sequence"/>
</dbReference>
<evidence type="ECO:0000313" key="3">
    <source>
        <dbReference type="Proteomes" id="UP000256970"/>
    </source>
</evidence>
<reference evidence="2 3" key="1">
    <citation type="submission" date="2016-10" db="EMBL/GenBank/DDBJ databases">
        <authorList>
            <person name="Cai Z."/>
        </authorList>
    </citation>
    <scope>NUCLEOTIDE SEQUENCE [LARGE SCALE GENOMIC DNA]</scope>
</reference>
<protein>
    <submittedName>
        <fullName evidence="2">Uncharacterized protein</fullName>
    </submittedName>
</protein>
<name>A0A383WCQ2_TETOB</name>
<proteinExistence type="predicted"/>
<accession>A0A383WCQ2</accession>
<feature type="compositionally biased region" description="Low complexity" evidence="1">
    <location>
        <begin position="303"/>
        <end position="325"/>
    </location>
</feature>
<evidence type="ECO:0000313" key="2">
    <source>
        <dbReference type="EMBL" id="SZX74859.1"/>
    </source>
</evidence>
<evidence type="ECO:0000256" key="1">
    <source>
        <dbReference type="SAM" id="MobiDB-lite"/>
    </source>
</evidence>
<sequence length="594" mass="63929">MAPKGRSAVWSHLKVQQAVDELSAAANDLTQQQSGKIAELIDYLKTGIPTIPAFGDLLRSTPVLSVLLSVVTARMQRQDLRQQELPLFWEVCIGLTQCIGGWQGLSMVNPDFFGREPSLEQQLVTAGLLPALAKTAASLTIALKQQQQQDVPETTKHYDVQDCLRLSCAVLHTWKIMPMMLQQRGSALIQPSLLQMTQLAMATLRASATTAPSTLSSRNRFSRSSGSTLETISLHENAVKQAAGTGSVLATALGHGIMTDTAGVRQQLQQHAELLELLLAIVAAMASQRYYQKDGKTIVQTGSQTSSRSSSSKASSSKAAQSSTQQRKREFPALHKRLFGALGCANAGEVLGVPEDETSAEAAVEGAAQACSMACTALQLLGDPQIAAELSSSSARQEVQQQQQQQQQWRQLLKPEVCLGLLDATTQLLLLQPDLAVADSALAMVFQACSNTCAAAEQHRWQGALWTHASAVDCMRKLLTQLVPAVQHSLQAGSNRPEGRRGRAEQESATRYGLGRLLTIVALMADDVLLVPVVSADLAGTAAAFEAALRCQCRASDAELETFDGMSMDELLYALHRIEHTISLAAGFSFSWSQ</sequence>
<feature type="region of interest" description="Disordered" evidence="1">
    <location>
        <begin position="299"/>
        <end position="328"/>
    </location>
</feature>